<feature type="domain" description="Beta-xylosidase C-terminal Concanavalin A-like" evidence="6">
    <location>
        <begin position="322"/>
        <end position="461"/>
    </location>
</feature>
<protein>
    <submittedName>
        <fullName evidence="7">Family 43 glycosylhydrolase</fullName>
    </submittedName>
</protein>
<comment type="caution">
    <text evidence="7">The sequence shown here is derived from an EMBL/GenBank/DDBJ whole genome shotgun (WGS) entry which is preliminary data.</text>
</comment>
<dbReference type="Proteomes" id="UP001597116">
    <property type="component" value="Unassembled WGS sequence"/>
</dbReference>
<dbReference type="Gene3D" id="2.60.120.200">
    <property type="match status" value="1"/>
</dbReference>
<dbReference type="PANTHER" id="PTHR42812">
    <property type="entry name" value="BETA-XYLOSIDASE"/>
    <property type="match status" value="1"/>
</dbReference>
<evidence type="ECO:0000313" key="8">
    <source>
        <dbReference type="Proteomes" id="UP001597116"/>
    </source>
</evidence>
<dbReference type="InterPro" id="IPR023296">
    <property type="entry name" value="Glyco_hydro_beta-prop_sf"/>
</dbReference>
<evidence type="ECO:0000256" key="5">
    <source>
        <dbReference type="SAM" id="SignalP"/>
    </source>
</evidence>
<evidence type="ECO:0000313" key="7">
    <source>
        <dbReference type="EMBL" id="MFD1139974.1"/>
    </source>
</evidence>
<accession>A0ABW3Q1A9</accession>
<dbReference type="Pfam" id="PF17851">
    <property type="entry name" value="GH43_C2"/>
    <property type="match status" value="1"/>
</dbReference>
<proteinExistence type="inferred from homology"/>
<feature type="signal peptide" evidence="5">
    <location>
        <begin position="1"/>
        <end position="22"/>
    </location>
</feature>
<evidence type="ECO:0000259" key="6">
    <source>
        <dbReference type="Pfam" id="PF17851"/>
    </source>
</evidence>
<dbReference type="Pfam" id="PF04616">
    <property type="entry name" value="Glyco_hydro_43"/>
    <property type="match status" value="1"/>
</dbReference>
<dbReference type="SUPFAM" id="SSF75005">
    <property type="entry name" value="Arabinanase/levansucrase/invertase"/>
    <property type="match status" value="1"/>
</dbReference>
<keyword evidence="2 4" id="KW-0378">Hydrolase</keyword>
<dbReference type="SUPFAM" id="SSF49899">
    <property type="entry name" value="Concanavalin A-like lectins/glucanases"/>
    <property type="match status" value="1"/>
</dbReference>
<dbReference type="InterPro" id="IPR013320">
    <property type="entry name" value="ConA-like_dom_sf"/>
</dbReference>
<dbReference type="InterPro" id="IPR006710">
    <property type="entry name" value="Glyco_hydro_43"/>
</dbReference>
<name>A0ABW3Q1A9_9BACT</name>
<dbReference type="InterPro" id="IPR041542">
    <property type="entry name" value="GH43_C2"/>
</dbReference>
<dbReference type="PANTHER" id="PTHR42812:SF5">
    <property type="entry name" value="ENDO-ARABINASE"/>
    <property type="match status" value="1"/>
</dbReference>
<sequence length="503" mass="55286">MKLVRVAFLVLLTHVSILSAWAQPAVIPGDYPDPSVTKVGNTYWASATTSNWFPAYPLLKSDDLVNWQTVGNIFTKVPDWADYYFWAPEITEEKGRIYVYYTAHKKGGNLCVAVASADRPEGPYRDHGPLVGQPDGSIDGFPMRDENGQLYLIWKEDGNSVRQPTPIWAQPMNEERTALTGEKKELFRNDTPWENNLVEGVAMVKHGGYFYAIYAGAGCCGTGCTYATGVARAKSLLGPWEKYAQNPVLTDEGSWRCPGHGTAIEKDGKFYFLYHAYDKESNVYTGRQAVLKEFTFTEDGWIKFLPETALLANAKPAPATISDSFTGKALSDQWQWSIFQPPAFRVKKGALTLSAQPNKFGSAVAQRTLAGDYTVTTTINRKRTTGQAGLAAIGDDDNALGVSTDGRDLTVWKVQRGQKTVLSTQPLVAGKSVHLQLLATGGHLFTFAYSTDGKNYQSLTSQPLDGAFLPPWDRAVRVGVTANGIPGQQAVFNDFVVQNGQRH</sequence>
<dbReference type="InterPro" id="IPR051795">
    <property type="entry name" value="Glycosyl_Hydrlase_43"/>
</dbReference>
<keyword evidence="3 4" id="KW-0326">Glycosidase</keyword>
<dbReference type="RefSeq" id="WP_265990071.1">
    <property type="nucleotide sequence ID" value="NZ_CP110973.1"/>
</dbReference>
<comment type="similarity">
    <text evidence="1 4">Belongs to the glycosyl hydrolase 43 family.</text>
</comment>
<gene>
    <name evidence="7" type="ORF">ACFQ4C_02605</name>
</gene>
<evidence type="ECO:0000256" key="3">
    <source>
        <dbReference type="ARBA" id="ARBA00023295"/>
    </source>
</evidence>
<organism evidence="7 8">
    <name type="scientific">Larkinella insperata</name>
    <dbReference type="NCBI Taxonomy" id="332158"/>
    <lineage>
        <taxon>Bacteria</taxon>
        <taxon>Pseudomonadati</taxon>
        <taxon>Bacteroidota</taxon>
        <taxon>Cytophagia</taxon>
        <taxon>Cytophagales</taxon>
        <taxon>Spirosomataceae</taxon>
        <taxon>Larkinella</taxon>
    </lineage>
</organism>
<evidence type="ECO:0000256" key="1">
    <source>
        <dbReference type="ARBA" id="ARBA00009865"/>
    </source>
</evidence>
<dbReference type="CDD" id="cd08999">
    <property type="entry name" value="GH43_ABN-like"/>
    <property type="match status" value="1"/>
</dbReference>
<keyword evidence="5" id="KW-0732">Signal</keyword>
<dbReference type="Gene3D" id="2.115.10.20">
    <property type="entry name" value="Glycosyl hydrolase domain, family 43"/>
    <property type="match status" value="1"/>
</dbReference>
<dbReference type="EMBL" id="JBHTLP010000002">
    <property type="protein sequence ID" value="MFD1139974.1"/>
    <property type="molecule type" value="Genomic_DNA"/>
</dbReference>
<keyword evidence="8" id="KW-1185">Reference proteome</keyword>
<evidence type="ECO:0000256" key="2">
    <source>
        <dbReference type="ARBA" id="ARBA00022801"/>
    </source>
</evidence>
<reference evidence="8" key="1">
    <citation type="journal article" date="2019" name="Int. J. Syst. Evol. Microbiol.">
        <title>The Global Catalogue of Microorganisms (GCM) 10K type strain sequencing project: providing services to taxonomists for standard genome sequencing and annotation.</title>
        <authorList>
            <consortium name="The Broad Institute Genomics Platform"/>
            <consortium name="The Broad Institute Genome Sequencing Center for Infectious Disease"/>
            <person name="Wu L."/>
            <person name="Ma J."/>
        </authorList>
    </citation>
    <scope>NUCLEOTIDE SEQUENCE [LARGE SCALE GENOMIC DNA]</scope>
    <source>
        <strain evidence="8">CCUG 55608</strain>
    </source>
</reference>
<evidence type="ECO:0000256" key="4">
    <source>
        <dbReference type="RuleBase" id="RU361187"/>
    </source>
</evidence>
<feature type="chain" id="PRO_5045182455" evidence="5">
    <location>
        <begin position="23"/>
        <end position="503"/>
    </location>
</feature>